<evidence type="ECO:0000313" key="10">
    <source>
        <dbReference type="EMBL" id="EXB62634.1"/>
    </source>
</evidence>
<feature type="transmembrane region" description="Helical" evidence="8">
    <location>
        <begin position="415"/>
        <end position="436"/>
    </location>
</feature>
<dbReference type="Pfam" id="PF19055">
    <property type="entry name" value="ABC2_membrane_7"/>
    <property type="match status" value="1"/>
</dbReference>
<feature type="domain" description="ABC transporter" evidence="9">
    <location>
        <begin position="71"/>
        <end position="313"/>
    </location>
</feature>
<dbReference type="PROSITE" id="PS50893">
    <property type="entry name" value="ABC_TRANSPORTER_2"/>
    <property type="match status" value="1"/>
</dbReference>
<dbReference type="PROSITE" id="PS00211">
    <property type="entry name" value="ABC_TRANSPORTER_1"/>
    <property type="match status" value="1"/>
</dbReference>
<evidence type="ECO:0000256" key="5">
    <source>
        <dbReference type="ARBA" id="ARBA00022840"/>
    </source>
</evidence>
<dbReference type="EMBL" id="KE344454">
    <property type="protein sequence ID" value="EXB62634.1"/>
    <property type="molecule type" value="Genomic_DNA"/>
</dbReference>
<dbReference type="PANTHER" id="PTHR48041:SF109">
    <property type="entry name" value="ABC TRANSPORTER G FAMILY MEMBER 20"/>
    <property type="match status" value="1"/>
</dbReference>
<dbReference type="STRING" id="981085.W9R0L7"/>
<dbReference type="GO" id="GO:0016887">
    <property type="term" value="F:ATP hydrolysis activity"/>
    <property type="evidence" value="ECO:0007669"/>
    <property type="project" value="InterPro"/>
</dbReference>
<dbReference type="InterPro" id="IPR017871">
    <property type="entry name" value="ABC_transporter-like_CS"/>
</dbReference>
<feature type="transmembrane region" description="Helical" evidence="8">
    <location>
        <begin position="527"/>
        <end position="548"/>
    </location>
</feature>
<evidence type="ECO:0000256" key="2">
    <source>
        <dbReference type="ARBA" id="ARBA00022448"/>
    </source>
</evidence>
<dbReference type="InterPro" id="IPR003593">
    <property type="entry name" value="AAA+_ATPase"/>
</dbReference>
<dbReference type="AlphaFoldDB" id="W9R0L7"/>
<keyword evidence="6 8" id="KW-1133">Transmembrane helix</keyword>
<organism evidence="10 11">
    <name type="scientific">Morus notabilis</name>
    <dbReference type="NCBI Taxonomy" id="981085"/>
    <lineage>
        <taxon>Eukaryota</taxon>
        <taxon>Viridiplantae</taxon>
        <taxon>Streptophyta</taxon>
        <taxon>Embryophyta</taxon>
        <taxon>Tracheophyta</taxon>
        <taxon>Spermatophyta</taxon>
        <taxon>Magnoliopsida</taxon>
        <taxon>eudicotyledons</taxon>
        <taxon>Gunneridae</taxon>
        <taxon>Pentapetalae</taxon>
        <taxon>rosids</taxon>
        <taxon>fabids</taxon>
        <taxon>Rosales</taxon>
        <taxon>Moraceae</taxon>
        <taxon>Moreae</taxon>
        <taxon>Morus</taxon>
    </lineage>
</organism>
<keyword evidence="3 8" id="KW-0812">Transmembrane</keyword>
<dbReference type="InterPro" id="IPR003439">
    <property type="entry name" value="ABC_transporter-like_ATP-bd"/>
</dbReference>
<evidence type="ECO:0000256" key="1">
    <source>
        <dbReference type="ARBA" id="ARBA00004141"/>
    </source>
</evidence>
<dbReference type="InterPro" id="IPR013525">
    <property type="entry name" value="ABC2_TM"/>
</dbReference>
<reference evidence="11" key="1">
    <citation type="submission" date="2013-01" db="EMBL/GenBank/DDBJ databases">
        <title>Draft Genome Sequence of a Mulberry Tree, Morus notabilis C.K. Schneid.</title>
        <authorList>
            <person name="He N."/>
            <person name="Zhao S."/>
        </authorList>
    </citation>
    <scope>NUCLEOTIDE SEQUENCE</scope>
</reference>
<evidence type="ECO:0000256" key="8">
    <source>
        <dbReference type="SAM" id="Phobius"/>
    </source>
</evidence>
<proteinExistence type="predicted"/>
<evidence type="ECO:0000313" key="11">
    <source>
        <dbReference type="Proteomes" id="UP000030645"/>
    </source>
</evidence>
<dbReference type="SUPFAM" id="SSF52540">
    <property type="entry name" value="P-loop containing nucleoside triphosphate hydrolases"/>
    <property type="match status" value="1"/>
</dbReference>
<evidence type="ECO:0000256" key="4">
    <source>
        <dbReference type="ARBA" id="ARBA00022741"/>
    </source>
</evidence>
<feature type="transmembrane region" description="Helical" evidence="8">
    <location>
        <begin position="448"/>
        <end position="471"/>
    </location>
</feature>
<dbReference type="PANTHER" id="PTHR48041">
    <property type="entry name" value="ABC TRANSPORTER G FAMILY MEMBER 28"/>
    <property type="match status" value="1"/>
</dbReference>
<dbReference type="Pfam" id="PF01061">
    <property type="entry name" value="ABC2_membrane"/>
    <property type="match status" value="1"/>
</dbReference>
<comment type="subcellular location">
    <subcellularLocation>
        <location evidence="1">Membrane</location>
        <topology evidence="1">Multi-pass membrane protein</topology>
    </subcellularLocation>
</comment>
<evidence type="ECO:0000259" key="9">
    <source>
        <dbReference type="PROSITE" id="PS50893"/>
    </source>
</evidence>
<evidence type="ECO:0000256" key="6">
    <source>
        <dbReference type="ARBA" id="ARBA00022989"/>
    </source>
</evidence>
<dbReference type="Proteomes" id="UP000030645">
    <property type="component" value="Unassembled WGS sequence"/>
</dbReference>
<dbReference type="Gene3D" id="3.40.50.300">
    <property type="entry name" value="P-loop containing nucleotide triphosphate hydrolases"/>
    <property type="match status" value="1"/>
</dbReference>
<dbReference type="GO" id="GO:0140359">
    <property type="term" value="F:ABC-type transporter activity"/>
    <property type="evidence" value="ECO:0007669"/>
    <property type="project" value="InterPro"/>
</dbReference>
<evidence type="ECO:0000256" key="3">
    <source>
        <dbReference type="ARBA" id="ARBA00022692"/>
    </source>
</evidence>
<dbReference type="Pfam" id="PF00005">
    <property type="entry name" value="ABC_tran"/>
    <property type="match status" value="1"/>
</dbReference>
<dbReference type="CDD" id="cd03213">
    <property type="entry name" value="ABCG_EPDR"/>
    <property type="match status" value="1"/>
</dbReference>
<dbReference type="eggNOG" id="KOG0061">
    <property type="taxonomic scope" value="Eukaryota"/>
</dbReference>
<dbReference type="InterPro" id="IPR027417">
    <property type="entry name" value="P-loop_NTPase"/>
</dbReference>
<keyword evidence="2" id="KW-0813">Transport</keyword>
<dbReference type="GO" id="GO:0016020">
    <property type="term" value="C:membrane"/>
    <property type="evidence" value="ECO:0007669"/>
    <property type="project" value="UniProtKB-SubCell"/>
</dbReference>
<dbReference type="InterPro" id="IPR050352">
    <property type="entry name" value="ABCG_transporters"/>
</dbReference>
<dbReference type="SMART" id="SM00382">
    <property type="entry name" value="AAA"/>
    <property type="match status" value="1"/>
</dbReference>
<gene>
    <name evidence="10" type="ORF">L484_023929</name>
</gene>
<keyword evidence="7 8" id="KW-0472">Membrane</keyword>
<keyword evidence="5" id="KW-0067">ATP-binding</keyword>
<evidence type="ECO:0000256" key="7">
    <source>
        <dbReference type="ARBA" id="ARBA00023136"/>
    </source>
</evidence>
<keyword evidence="4" id="KW-0547">Nucleotide-binding</keyword>
<protein>
    <submittedName>
        <fullName evidence="10">ABC transporter G family member 16</fullName>
    </submittedName>
</protein>
<feature type="transmembrane region" description="Helical" evidence="8">
    <location>
        <begin position="555"/>
        <end position="577"/>
    </location>
</feature>
<feature type="transmembrane region" description="Helical" evidence="8">
    <location>
        <begin position="497"/>
        <end position="521"/>
    </location>
</feature>
<sequence length="709" mass="79043">MEDNNLQQLSHHENDDDAMEEEIFGGGGGEISTHRVLVDIGDGTENPEPQSFSYVLSFRNLSYNVNLRQKLTFQSLLTRTAKPITKIILKDISGEAHVGEILALVGASGSGKTTLLDALANRIEKESLKGSVDLNGEVLESRLQKAITAYVMQDDLLYPMLTVEETLMFAAKFRLPRTLEKSKKKERVQAAIDQLGLRSAARMIMGDEGHRGISGGERRRVSIGVDIIHDPVLLFLDEPTSGLDSTGAFAVVKVLKRIARSGNVVVMSIHQPSYQILDFLDRLIFLSHGEVVYRGSPRNLPVFFSGFGRPIPTNTNPVEFVLDLISELEDSTDGINGLVEFNKTWECPEFSTNSINGNVNGSNVLPLKDALNFGISRGKLIINDSTNFPSFANPLWIETLILLKRSITNSRRSPGIFLIQFLTILFGGVFIASLFWQLDESSQGVQELLSFFAYTITLPFFCTCQSLPLYLQDRDIFIRETAYNTYRRFSYVLSRSLVDLPLLIIFTLTLSTITFWGVGIAGDLVGFMFYFLIICGSFLVGNSVTAFVSGLVPNILIGFTVVMLFSGYSVLLCGFFLHKDQIPPYWIWFHYIAVSKYTYEALVRNEFERPTKCFERAVEMFDNTPFANVSPAMKASLLGDWSTSLGMNVTSSTCTRTGFDVLQEQSFSDLNKWNYMLMTGFGLDLTGLLSRRRESHGLGGVLDAYPPLA</sequence>
<dbReference type="InterPro" id="IPR043926">
    <property type="entry name" value="ABCG_dom"/>
</dbReference>
<accession>W9R0L7</accession>
<dbReference type="GO" id="GO:0005524">
    <property type="term" value="F:ATP binding"/>
    <property type="evidence" value="ECO:0007669"/>
    <property type="project" value="UniProtKB-KW"/>
</dbReference>
<keyword evidence="11" id="KW-1185">Reference proteome</keyword>
<name>W9R0L7_9ROSA</name>